<dbReference type="EMBL" id="JASPKZ010010473">
    <property type="protein sequence ID" value="KAJ9574324.1"/>
    <property type="molecule type" value="Genomic_DNA"/>
</dbReference>
<reference evidence="2" key="2">
    <citation type="submission" date="2023-05" db="EMBL/GenBank/DDBJ databases">
        <authorList>
            <person name="Fouks B."/>
        </authorList>
    </citation>
    <scope>NUCLEOTIDE SEQUENCE</scope>
    <source>
        <strain evidence="2">Stay&amp;Tobe</strain>
        <tissue evidence="2">Testes</tissue>
    </source>
</reference>
<protein>
    <submittedName>
        <fullName evidence="2">Uncharacterized protein</fullName>
    </submittedName>
</protein>
<evidence type="ECO:0000313" key="3">
    <source>
        <dbReference type="Proteomes" id="UP001233999"/>
    </source>
</evidence>
<comment type="caution">
    <text evidence="2">The sequence shown here is derived from an EMBL/GenBank/DDBJ whole genome shotgun (WGS) entry which is preliminary data.</text>
</comment>
<dbReference type="Proteomes" id="UP001233999">
    <property type="component" value="Unassembled WGS sequence"/>
</dbReference>
<feature type="compositionally biased region" description="Basic and acidic residues" evidence="1">
    <location>
        <begin position="9"/>
        <end position="18"/>
    </location>
</feature>
<reference evidence="2" key="1">
    <citation type="journal article" date="2023" name="IScience">
        <title>Live-bearing cockroach genome reveals convergent evolutionary mechanisms linked to viviparity in insects and beyond.</title>
        <authorList>
            <person name="Fouks B."/>
            <person name="Harrison M.C."/>
            <person name="Mikhailova A.A."/>
            <person name="Marchal E."/>
            <person name="English S."/>
            <person name="Carruthers M."/>
            <person name="Jennings E.C."/>
            <person name="Chiamaka E.L."/>
            <person name="Frigard R.A."/>
            <person name="Pippel M."/>
            <person name="Attardo G.M."/>
            <person name="Benoit J.B."/>
            <person name="Bornberg-Bauer E."/>
            <person name="Tobe S.S."/>
        </authorList>
    </citation>
    <scope>NUCLEOTIDE SEQUENCE</scope>
    <source>
        <strain evidence="2">Stay&amp;Tobe</strain>
    </source>
</reference>
<feature type="region of interest" description="Disordered" evidence="1">
    <location>
        <begin position="1"/>
        <end position="22"/>
    </location>
</feature>
<keyword evidence="3" id="KW-1185">Reference proteome</keyword>
<proteinExistence type="predicted"/>
<name>A0AAD7Z592_DIPPU</name>
<accession>A0AAD7Z592</accession>
<gene>
    <name evidence="2" type="ORF">L9F63_026030</name>
</gene>
<organism evidence="2 3">
    <name type="scientific">Diploptera punctata</name>
    <name type="common">Pacific beetle cockroach</name>
    <dbReference type="NCBI Taxonomy" id="6984"/>
    <lineage>
        <taxon>Eukaryota</taxon>
        <taxon>Metazoa</taxon>
        <taxon>Ecdysozoa</taxon>
        <taxon>Arthropoda</taxon>
        <taxon>Hexapoda</taxon>
        <taxon>Insecta</taxon>
        <taxon>Pterygota</taxon>
        <taxon>Neoptera</taxon>
        <taxon>Polyneoptera</taxon>
        <taxon>Dictyoptera</taxon>
        <taxon>Blattodea</taxon>
        <taxon>Blaberoidea</taxon>
        <taxon>Blaberidae</taxon>
        <taxon>Diplopterinae</taxon>
        <taxon>Diploptera</taxon>
    </lineage>
</organism>
<feature type="non-terminal residue" evidence="2">
    <location>
        <position position="1"/>
    </location>
</feature>
<evidence type="ECO:0000313" key="2">
    <source>
        <dbReference type="EMBL" id="KAJ9574324.1"/>
    </source>
</evidence>
<evidence type="ECO:0000256" key="1">
    <source>
        <dbReference type="SAM" id="MobiDB-lite"/>
    </source>
</evidence>
<dbReference type="AlphaFoldDB" id="A0AAD7Z592"/>
<sequence>MRRVFSGHLAERPGEKGEGQSIPSQLLYVHGVSQTTKHGGGTLCAGRQQIHLQRGLHLRQNASRNSDQVNIL</sequence>